<dbReference type="OrthoDB" id="5779068at2759"/>
<protein>
    <submittedName>
        <fullName evidence="2">Uncharacterized protein</fullName>
    </submittedName>
</protein>
<organism evidence="2">
    <name type="scientific">Amphimedon queenslandica</name>
    <name type="common">Sponge</name>
    <dbReference type="NCBI Taxonomy" id="400682"/>
    <lineage>
        <taxon>Eukaryota</taxon>
        <taxon>Metazoa</taxon>
        <taxon>Porifera</taxon>
        <taxon>Demospongiae</taxon>
        <taxon>Heteroscleromorpha</taxon>
        <taxon>Haplosclerida</taxon>
        <taxon>Niphatidae</taxon>
        <taxon>Amphimedon</taxon>
    </lineage>
</organism>
<dbReference type="AlphaFoldDB" id="A0A1X7SNP2"/>
<proteinExistence type="predicted"/>
<evidence type="ECO:0000313" key="2">
    <source>
        <dbReference type="EnsemblMetazoa" id="Aqu2.1.03699_001"/>
    </source>
</evidence>
<dbReference type="InParanoid" id="A0A1X7SNP2"/>
<feature type="compositionally biased region" description="Low complexity" evidence="1">
    <location>
        <begin position="219"/>
        <end position="233"/>
    </location>
</feature>
<feature type="compositionally biased region" description="Polar residues" evidence="1">
    <location>
        <begin position="234"/>
        <end position="250"/>
    </location>
</feature>
<feature type="region of interest" description="Disordered" evidence="1">
    <location>
        <begin position="64"/>
        <end position="106"/>
    </location>
</feature>
<sequence length="482" mass="52090">MSGHSLRVHSIDTLNFTLSKNLYNDLFGTQAPSRITFQSRSSSDPNIRQRLFVNEEELEIQLADGDRGQETPQDAHEHNEVEDEPPQMRPVSAGTHPPLNSAKTSPLQIPLVLESRVHQSLPPEKAEGMMNYLESLDTHHIEDERDLGINDPSSSESESPFSSPPFTPPDEDGMTFQRYTSTIKSLRKTETSHNSSDVLAASTLSPNDSVHSRVARATSLPSSLRPSSASERSYPSNQLSPSKRSLTSQEKLNEVGEEEVGGADMDVSGDKSEGKEQINPTLITSVTNRIKEIEKMNNRPSSAGRRSNLSRASSEESLPSCQSRDVHVHVSDAHETTPSPMQTEQPIVNESSNTTEVLVKEVVGGADISTCDSPNTRYQRATKAASMLGQKRSALASPEANNPPTGGGAVHAVSDEGATLQEREREGGEGSKGVRELLGVFDKQSSTKGGGGGELKRTSSLRGSTDVVHLLSHKRGASIGDI</sequence>
<feature type="compositionally biased region" description="Polar residues" evidence="1">
    <location>
        <begin position="278"/>
        <end position="288"/>
    </location>
</feature>
<reference evidence="2" key="1">
    <citation type="submission" date="2017-05" db="UniProtKB">
        <authorList>
            <consortium name="EnsemblMetazoa"/>
        </authorList>
    </citation>
    <scope>IDENTIFICATION</scope>
</reference>
<feature type="compositionally biased region" description="Polar residues" evidence="1">
    <location>
        <begin position="336"/>
        <end position="354"/>
    </location>
</feature>
<feature type="compositionally biased region" description="Basic and acidic residues" evidence="1">
    <location>
        <begin position="324"/>
        <end position="335"/>
    </location>
</feature>
<feature type="region of interest" description="Disordered" evidence="1">
    <location>
        <begin position="145"/>
        <end position="354"/>
    </location>
</feature>
<evidence type="ECO:0000256" key="1">
    <source>
        <dbReference type="SAM" id="MobiDB-lite"/>
    </source>
</evidence>
<feature type="compositionally biased region" description="Basic and acidic residues" evidence="1">
    <location>
        <begin position="64"/>
        <end position="79"/>
    </location>
</feature>
<feature type="compositionally biased region" description="Polar residues" evidence="1">
    <location>
        <begin position="298"/>
        <end position="323"/>
    </location>
</feature>
<accession>A0A1X7SNP2</accession>
<feature type="compositionally biased region" description="Low complexity" evidence="1">
    <location>
        <begin position="151"/>
        <end position="161"/>
    </location>
</feature>
<dbReference type="EnsemblMetazoa" id="Aqu2.1.03699_001">
    <property type="protein sequence ID" value="Aqu2.1.03699_001"/>
    <property type="gene ID" value="Aqu2.1.03699"/>
</dbReference>
<feature type="region of interest" description="Disordered" evidence="1">
    <location>
        <begin position="389"/>
        <end position="465"/>
    </location>
</feature>
<feature type="compositionally biased region" description="Basic and acidic residues" evidence="1">
    <location>
        <begin position="421"/>
        <end position="435"/>
    </location>
</feature>
<feature type="compositionally biased region" description="Polar residues" evidence="1">
    <location>
        <begin position="192"/>
        <end position="209"/>
    </location>
</feature>
<name>A0A1X7SNP2_AMPQE</name>